<feature type="transmembrane region" description="Helical" evidence="19">
    <location>
        <begin position="187"/>
        <end position="208"/>
    </location>
</feature>
<comment type="subcellular location">
    <subcellularLocation>
        <location evidence="2 19">Cell membrane</location>
        <topology evidence="2 19">Multi-pass membrane protein</topology>
    </subcellularLocation>
</comment>
<comment type="function">
    <text evidence="14 19">Joins adenosylcobinamide-GDP and alpha-ribazole to generate adenosylcobalamin (Ado-cobalamin). Also synthesizes adenosylcobalamin 5'-phosphate from adenosylcobinamide-GDP and alpha-ribazole 5'-phosphate.</text>
</comment>
<evidence type="ECO:0000256" key="11">
    <source>
        <dbReference type="ARBA" id="ARBA00022842"/>
    </source>
</evidence>
<feature type="transmembrane region" description="Helical" evidence="19">
    <location>
        <begin position="214"/>
        <end position="234"/>
    </location>
</feature>
<evidence type="ECO:0000313" key="20">
    <source>
        <dbReference type="EMBL" id="MFB9212124.1"/>
    </source>
</evidence>
<comment type="similarity">
    <text evidence="4 19">Belongs to the CobS family.</text>
</comment>
<feature type="transmembrane region" description="Helical" evidence="19">
    <location>
        <begin position="246"/>
        <end position="265"/>
    </location>
</feature>
<evidence type="ECO:0000256" key="12">
    <source>
        <dbReference type="ARBA" id="ARBA00022989"/>
    </source>
</evidence>
<keyword evidence="7 19" id="KW-1003">Cell membrane</keyword>
<evidence type="ECO:0000256" key="17">
    <source>
        <dbReference type="ARBA" id="ARBA00048623"/>
    </source>
</evidence>
<dbReference type="HAMAP" id="MF_00719">
    <property type="entry name" value="CobS"/>
    <property type="match status" value="1"/>
</dbReference>
<reference evidence="20 21" key="1">
    <citation type="submission" date="2024-09" db="EMBL/GenBank/DDBJ databases">
        <authorList>
            <person name="Sun Q."/>
            <person name="Mori K."/>
        </authorList>
    </citation>
    <scope>NUCLEOTIDE SEQUENCE [LARGE SCALE GENOMIC DNA]</scope>
    <source>
        <strain evidence="20 21">CECT 7682</strain>
    </source>
</reference>
<keyword evidence="10 19" id="KW-0812">Transmembrane</keyword>
<keyword evidence="12 19" id="KW-1133">Transmembrane helix</keyword>
<comment type="catalytic activity">
    <reaction evidence="18 19">
        <text>alpha-ribazole 5'-phosphate + adenosylcob(III)inamide-GDP = adenosylcob(III)alamin 5'-phosphate + GMP + H(+)</text>
        <dbReference type="Rhea" id="RHEA:23560"/>
        <dbReference type="ChEBI" id="CHEBI:15378"/>
        <dbReference type="ChEBI" id="CHEBI:57918"/>
        <dbReference type="ChEBI" id="CHEBI:58115"/>
        <dbReference type="ChEBI" id="CHEBI:60487"/>
        <dbReference type="ChEBI" id="CHEBI:60493"/>
        <dbReference type="EC" id="2.7.8.26"/>
    </reaction>
</comment>
<keyword evidence="13 19" id="KW-0472">Membrane</keyword>
<evidence type="ECO:0000256" key="14">
    <source>
        <dbReference type="ARBA" id="ARBA00025228"/>
    </source>
</evidence>
<keyword evidence="9 19" id="KW-0808">Transferase</keyword>
<comment type="pathway">
    <text evidence="3 19">Cofactor biosynthesis; adenosylcobalamin biosynthesis; adenosylcobalamin from cob(II)yrinate a,c-diamide: step 7/7.</text>
</comment>
<evidence type="ECO:0000256" key="4">
    <source>
        <dbReference type="ARBA" id="ARBA00010561"/>
    </source>
</evidence>
<evidence type="ECO:0000256" key="1">
    <source>
        <dbReference type="ARBA" id="ARBA00001946"/>
    </source>
</evidence>
<evidence type="ECO:0000256" key="19">
    <source>
        <dbReference type="HAMAP-Rule" id="MF_00719"/>
    </source>
</evidence>
<keyword evidence="11 19" id="KW-0460">Magnesium</keyword>
<dbReference type="PANTHER" id="PTHR34148">
    <property type="entry name" value="ADENOSYLCOBINAMIDE-GDP RIBAZOLETRANSFERASE"/>
    <property type="match status" value="1"/>
</dbReference>
<dbReference type="NCBIfam" id="NF001277">
    <property type="entry name" value="PRK00235.1-3"/>
    <property type="match status" value="1"/>
</dbReference>
<evidence type="ECO:0000256" key="2">
    <source>
        <dbReference type="ARBA" id="ARBA00004651"/>
    </source>
</evidence>
<comment type="caution">
    <text evidence="20">The sequence shown here is derived from an EMBL/GenBank/DDBJ whole genome shotgun (WGS) entry which is preliminary data.</text>
</comment>
<evidence type="ECO:0000256" key="18">
    <source>
        <dbReference type="ARBA" id="ARBA00049504"/>
    </source>
</evidence>
<proteinExistence type="inferred from homology"/>
<evidence type="ECO:0000256" key="9">
    <source>
        <dbReference type="ARBA" id="ARBA00022679"/>
    </source>
</evidence>
<evidence type="ECO:0000256" key="3">
    <source>
        <dbReference type="ARBA" id="ARBA00004663"/>
    </source>
</evidence>
<protein>
    <recommendedName>
        <fullName evidence="6 19">Adenosylcobinamide-GDP ribazoletransferase</fullName>
        <ecNumber evidence="5 19">2.7.8.26</ecNumber>
    </recommendedName>
    <alternativeName>
        <fullName evidence="16 19">Cobalamin synthase</fullName>
    </alternativeName>
    <alternativeName>
        <fullName evidence="15 19">Cobalamin-5'-phosphate synthase</fullName>
    </alternativeName>
</protein>
<feature type="transmembrane region" description="Helical" evidence="19">
    <location>
        <begin position="110"/>
        <end position="133"/>
    </location>
</feature>
<dbReference type="GO" id="GO:0051073">
    <property type="term" value="F:adenosylcobinamide-GDP ribazoletransferase activity"/>
    <property type="evidence" value="ECO:0007669"/>
    <property type="project" value="UniProtKB-EC"/>
</dbReference>
<evidence type="ECO:0000256" key="5">
    <source>
        <dbReference type="ARBA" id="ARBA00013200"/>
    </source>
</evidence>
<dbReference type="EMBL" id="JBHMEW010000058">
    <property type="protein sequence ID" value="MFB9212124.1"/>
    <property type="molecule type" value="Genomic_DNA"/>
</dbReference>
<keyword evidence="8 19" id="KW-0169">Cobalamin biosynthesis</keyword>
<feature type="transmembrane region" description="Helical" evidence="19">
    <location>
        <begin position="145"/>
        <end position="167"/>
    </location>
</feature>
<dbReference type="PANTHER" id="PTHR34148:SF1">
    <property type="entry name" value="ADENOSYLCOBINAMIDE-GDP RIBAZOLETRANSFERASE"/>
    <property type="match status" value="1"/>
</dbReference>
<dbReference type="RefSeq" id="WP_290249627.1">
    <property type="nucleotide sequence ID" value="NZ_JAUFQT010000002.1"/>
</dbReference>
<dbReference type="Proteomes" id="UP001589654">
    <property type="component" value="Unassembled WGS sequence"/>
</dbReference>
<dbReference type="EC" id="2.7.8.26" evidence="5 19"/>
<evidence type="ECO:0000256" key="15">
    <source>
        <dbReference type="ARBA" id="ARBA00032605"/>
    </source>
</evidence>
<feature type="transmembrane region" description="Helical" evidence="19">
    <location>
        <begin position="37"/>
        <end position="58"/>
    </location>
</feature>
<accession>A0ABV5J5L9</accession>
<dbReference type="Pfam" id="PF02654">
    <property type="entry name" value="CobS"/>
    <property type="match status" value="1"/>
</dbReference>
<evidence type="ECO:0000256" key="13">
    <source>
        <dbReference type="ARBA" id="ARBA00023136"/>
    </source>
</evidence>
<evidence type="ECO:0000256" key="16">
    <source>
        <dbReference type="ARBA" id="ARBA00032853"/>
    </source>
</evidence>
<evidence type="ECO:0000256" key="6">
    <source>
        <dbReference type="ARBA" id="ARBA00015850"/>
    </source>
</evidence>
<evidence type="ECO:0000256" key="7">
    <source>
        <dbReference type="ARBA" id="ARBA00022475"/>
    </source>
</evidence>
<comment type="cofactor">
    <cofactor evidence="1 19">
        <name>Mg(2+)</name>
        <dbReference type="ChEBI" id="CHEBI:18420"/>
    </cofactor>
</comment>
<name>A0ABV5J5L9_9BACT</name>
<sequence>MKREIQAIFTAVMFYTRIPCPSWVDHSEEYLQLSRKYFPLIGWAVGGISGLVFLVLFQVFPSELAIIFSMVTGVIMTGAFHEDGFADTMDGFGGGWTKEKILLIMKDSKLGTYGAIGLFLMLAIKFLALYALVDWVKGNAISNDFYLKLWGIFIAGHTISRFVAFTFFRTHQYAKANDEVGSKSKPLATSGISISDYFIGAVFGLIPLTFLENYAVFLVLIPCFIAKWWMGSWFKKWIGGYTGDCLGAVQQVVEIIFYLSLMLVWKYI</sequence>
<evidence type="ECO:0000256" key="10">
    <source>
        <dbReference type="ARBA" id="ARBA00022692"/>
    </source>
</evidence>
<gene>
    <name evidence="19" type="primary">cobS</name>
    <name evidence="20" type="ORF">ACFFUR_09920</name>
</gene>
<dbReference type="InterPro" id="IPR003805">
    <property type="entry name" value="CobS"/>
</dbReference>
<organism evidence="20 21">
    <name type="scientific">Echinicola jeungdonensis</name>
    <dbReference type="NCBI Taxonomy" id="709343"/>
    <lineage>
        <taxon>Bacteria</taxon>
        <taxon>Pseudomonadati</taxon>
        <taxon>Bacteroidota</taxon>
        <taxon>Cytophagia</taxon>
        <taxon>Cytophagales</taxon>
        <taxon>Cyclobacteriaceae</taxon>
        <taxon>Echinicola</taxon>
    </lineage>
</organism>
<evidence type="ECO:0000313" key="21">
    <source>
        <dbReference type="Proteomes" id="UP001589654"/>
    </source>
</evidence>
<keyword evidence="21" id="KW-1185">Reference proteome</keyword>
<evidence type="ECO:0000256" key="8">
    <source>
        <dbReference type="ARBA" id="ARBA00022573"/>
    </source>
</evidence>
<comment type="catalytic activity">
    <reaction evidence="17 19">
        <text>alpha-ribazole + adenosylcob(III)inamide-GDP = adenosylcob(III)alamin + GMP + H(+)</text>
        <dbReference type="Rhea" id="RHEA:16049"/>
        <dbReference type="ChEBI" id="CHEBI:10329"/>
        <dbReference type="ChEBI" id="CHEBI:15378"/>
        <dbReference type="ChEBI" id="CHEBI:18408"/>
        <dbReference type="ChEBI" id="CHEBI:58115"/>
        <dbReference type="ChEBI" id="CHEBI:60487"/>
        <dbReference type="EC" id="2.7.8.26"/>
    </reaction>
</comment>